<organism evidence="2 3">
    <name type="scientific">Colletotrichum spaethianum</name>
    <dbReference type="NCBI Taxonomy" id="700344"/>
    <lineage>
        <taxon>Eukaryota</taxon>
        <taxon>Fungi</taxon>
        <taxon>Dikarya</taxon>
        <taxon>Ascomycota</taxon>
        <taxon>Pezizomycotina</taxon>
        <taxon>Sordariomycetes</taxon>
        <taxon>Hypocreomycetidae</taxon>
        <taxon>Glomerellales</taxon>
        <taxon>Glomerellaceae</taxon>
        <taxon>Colletotrichum</taxon>
        <taxon>Colletotrichum spaethianum species complex</taxon>
    </lineage>
</organism>
<feature type="region of interest" description="Disordered" evidence="1">
    <location>
        <begin position="1"/>
        <end position="69"/>
    </location>
</feature>
<keyword evidence="3" id="KW-1185">Reference proteome</keyword>
<proteinExistence type="predicted"/>
<dbReference type="GeneID" id="73329866"/>
<feature type="compositionally biased region" description="Low complexity" evidence="1">
    <location>
        <begin position="29"/>
        <end position="42"/>
    </location>
</feature>
<evidence type="ECO:0000313" key="2">
    <source>
        <dbReference type="EMBL" id="GKT48883.1"/>
    </source>
</evidence>
<feature type="compositionally biased region" description="Polar residues" evidence="1">
    <location>
        <begin position="1"/>
        <end position="13"/>
    </location>
</feature>
<dbReference type="RefSeq" id="XP_049131233.1">
    <property type="nucleotide sequence ID" value="XM_049275276.1"/>
</dbReference>
<evidence type="ECO:0000256" key="1">
    <source>
        <dbReference type="SAM" id="MobiDB-lite"/>
    </source>
</evidence>
<comment type="caution">
    <text evidence="2">The sequence shown here is derived from an EMBL/GenBank/DDBJ whole genome shotgun (WGS) entry which is preliminary data.</text>
</comment>
<accession>A0AA37PAX5</accession>
<dbReference type="Proteomes" id="UP001055115">
    <property type="component" value="Unassembled WGS sequence"/>
</dbReference>
<reference evidence="2 3" key="1">
    <citation type="submission" date="2022-03" db="EMBL/GenBank/DDBJ databases">
        <title>Genome data of Colletotrichum spp.</title>
        <authorList>
            <person name="Utami Y.D."/>
            <person name="Hiruma K."/>
        </authorList>
    </citation>
    <scope>NUCLEOTIDE SEQUENCE [LARGE SCALE GENOMIC DNA]</scope>
    <source>
        <strain evidence="2 3">MAFF 239500</strain>
    </source>
</reference>
<sequence>MTNGHPSFTQAACDSTGPVAPSNRGSIVTAPTTQPSATQPSSRKPRIESGSEAPRLLGDDNTADGTDVVNVSGLTGEAALANAEDDHELAVGRDACLPVARGMMPFSSKTRWLVGMQRASLQGQHQRGSRGKSEG</sequence>
<protein>
    <submittedName>
        <fullName evidence="2">Uncharacterized protein</fullName>
    </submittedName>
</protein>
<evidence type="ECO:0000313" key="3">
    <source>
        <dbReference type="Proteomes" id="UP001055115"/>
    </source>
</evidence>
<gene>
    <name evidence="2" type="ORF">ColSpa_09064</name>
</gene>
<dbReference type="EMBL" id="BQXU01000026">
    <property type="protein sequence ID" value="GKT48883.1"/>
    <property type="molecule type" value="Genomic_DNA"/>
</dbReference>
<name>A0AA37PAX5_9PEZI</name>
<dbReference type="AlphaFoldDB" id="A0AA37PAX5"/>